<dbReference type="Proteomes" id="UP000008177">
    <property type="component" value="Unplaced contigs"/>
</dbReference>
<proteinExistence type="predicted"/>
<dbReference type="InParanoid" id="G2YFH5"/>
<feature type="transmembrane region" description="Helical" evidence="1">
    <location>
        <begin position="12"/>
        <end position="33"/>
    </location>
</feature>
<reference evidence="3" key="1">
    <citation type="journal article" date="2011" name="PLoS Genet.">
        <title>Genomic analysis of the necrotrophic fungal pathogens Sclerotinia sclerotiorum and Botrytis cinerea.</title>
        <authorList>
            <person name="Amselem J."/>
            <person name="Cuomo C.A."/>
            <person name="van Kan J.A."/>
            <person name="Viaud M."/>
            <person name="Benito E.P."/>
            <person name="Couloux A."/>
            <person name="Coutinho P.M."/>
            <person name="de Vries R.P."/>
            <person name="Dyer P.S."/>
            <person name="Fillinger S."/>
            <person name="Fournier E."/>
            <person name="Gout L."/>
            <person name="Hahn M."/>
            <person name="Kohn L."/>
            <person name="Lapalu N."/>
            <person name="Plummer K.M."/>
            <person name="Pradier J.M."/>
            <person name="Quevillon E."/>
            <person name="Sharon A."/>
            <person name="Simon A."/>
            <person name="ten Have A."/>
            <person name="Tudzynski B."/>
            <person name="Tudzynski P."/>
            <person name="Wincker P."/>
            <person name="Andrew M."/>
            <person name="Anthouard V."/>
            <person name="Beever R.E."/>
            <person name="Beffa R."/>
            <person name="Benoit I."/>
            <person name="Bouzid O."/>
            <person name="Brault B."/>
            <person name="Chen Z."/>
            <person name="Choquer M."/>
            <person name="Collemare J."/>
            <person name="Cotton P."/>
            <person name="Danchin E.G."/>
            <person name="Da Silva C."/>
            <person name="Gautier A."/>
            <person name="Giraud C."/>
            <person name="Giraud T."/>
            <person name="Gonzalez C."/>
            <person name="Grossetete S."/>
            <person name="Guldener U."/>
            <person name="Henrissat B."/>
            <person name="Howlett B.J."/>
            <person name="Kodira C."/>
            <person name="Kretschmer M."/>
            <person name="Lappartient A."/>
            <person name="Leroch M."/>
            <person name="Levis C."/>
            <person name="Mauceli E."/>
            <person name="Neuveglise C."/>
            <person name="Oeser B."/>
            <person name="Pearson M."/>
            <person name="Poulain J."/>
            <person name="Poussereau N."/>
            <person name="Quesneville H."/>
            <person name="Rascle C."/>
            <person name="Schumacher J."/>
            <person name="Segurens B."/>
            <person name="Sexton A."/>
            <person name="Silva E."/>
            <person name="Sirven C."/>
            <person name="Soanes D.M."/>
            <person name="Talbot N.J."/>
            <person name="Templeton M."/>
            <person name="Yandava C."/>
            <person name="Yarden O."/>
            <person name="Zeng Q."/>
            <person name="Rollins J.A."/>
            <person name="Lebrun M.H."/>
            <person name="Dickman M."/>
        </authorList>
    </citation>
    <scope>NUCLEOTIDE SEQUENCE [LARGE SCALE GENOMIC DNA]</scope>
    <source>
        <strain evidence="3">T4</strain>
    </source>
</reference>
<protein>
    <submittedName>
        <fullName evidence="2">Uncharacterized protein</fullName>
    </submittedName>
</protein>
<evidence type="ECO:0000313" key="2">
    <source>
        <dbReference type="EMBL" id="CCD50523.1"/>
    </source>
</evidence>
<keyword evidence="1" id="KW-0472">Membrane</keyword>
<evidence type="ECO:0000256" key="1">
    <source>
        <dbReference type="SAM" id="Phobius"/>
    </source>
</evidence>
<dbReference type="HOGENOM" id="CLU_2812056_0_0_1"/>
<dbReference type="AlphaFoldDB" id="G2YFH5"/>
<dbReference type="EMBL" id="FQ790326">
    <property type="protein sequence ID" value="CCD50523.1"/>
    <property type="molecule type" value="Genomic_DNA"/>
</dbReference>
<keyword evidence="1" id="KW-0812">Transmembrane</keyword>
<name>G2YFH5_BOTF4</name>
<sequence length="67" mass="7716">MYQKGKTFRRPAGILIFFLSLSSDVLFIMPLSADPFWLKLILKYVHMHCNYSSNQDTAHSQNGIINP</sequence>
<keyword evidence="1" id="KW-1133">Transmembrane helix</keyword>
<organism evidence="2 3">
    <name type="scientific">Botryotinia fuckeliana (strain T4)</name>
    <name type="common">Noble rot fungus</name>
    <name type="synonym">Botrytis cinerea</name>
    <dbReference type="NCBI Taxonomy" id="999810"/>
    <lineage>
        <taxon>Eukaryota</taxon>
        <taxon>Fungi</taxon>
        <taxon>Dikarya</taxon>
        <taxon>Ascomycota</taxon>
        <taxon>Pezizomycotina</taxon>
        <taxon>Leotiomycetes</taxon>
        <taxon>Helotiales</taxon>
        <taxon>Sclerotiniaceae</taxon>
        <taxon>Botrytis</taxon>
    </lineage>
</organism>
<accession>G2YFH5</accession>
<evidence type="ECO:0000313" key="3">
    <source>
        <dbReference type="Proteomes" id="UP000008177"/>
    </source>
</evidence>
<gene>
    <name evidence="2" type="ORF">BofuT4_uP089220.1</name>
</gene>